<keyword evidence="1" id="KW-0732">Signal</keyword>
<evidence type="ECO:0000313" key="2">
    <source>
        <dbReference type="EMBL" id="SJZ40316.1"/>
    </source>
</evidence>
<dbReference type="PROSITE" id="PS00430">
    <property type="entry name" value="TONB_DEPENDENT_REC_1"/>
    <property type="match status" value="1"/>
</dbReference>
<gene>
    <name evidence="2" type="ORF">SAMN04488128_10167</name>
</gene>
<proteinExistence type="predicted"/>
<reference evidence="3" key="1">
    <citation type="submission" date="2017-02" db="EMBL/GenBank/DDBJ databases">
        <authorList>
            <person name="Varghese N."/>
            <person name="Submissions S."/>
        </authorList>
    </citation>
    <scope>NUCLEOTIDE SEQUENCE [LARGE SCALE GENOMIC DNA]</scope>
    <source>
        <strain evidence="3">DSM 22224</strain>
    </source>
</reference>
<name>A0A1T4KD49_9BACT</name>
<organism evidence="2 3">
    <name type="scientific">Chitinophaga eiseniae</name>
    <dbReference type="NCBI Taxonomy" id="634771"/>
    <lineage>
        <taxon>Bacteria</taxon>
        <taxon>Pseudomonadati</taxon>
        <taxon>Bacteroidota</taxon>
        <taxon>Chitinophagia</taxon>
        <taxon>Chitinophagales</taxon>
        <taxon>Chitinophagaceae</taxon>
        <taxon>Chitinophaga</taxon>
    </lineage>
</organism>
<dbReference type="AlphaFoldDB" id="A0A1T4KD49"/>
<keyword evidence="3" id="KW-1185">Reference proteome</keyword>
<dbReference type="InterPro" id="IPR010916">
    <property type="entry name" value="TonB_box_CS"/>
</dbReference>
<evidence type="ECO:0008006" key="4">
    <source>
        <dbReference type="Google" id="ProtNLM"/>
    </source>
</evidence>
<dbReference type="RefSeq" id="WP_078666803.1">
    <property type="nucleotide sequence ID" value="NZ_FUWZ01000001.1"/>
</dbReference>
<feature type="chain" id="PRO_5012843299" description="IPT/TIG domain-containing protein" evidence="1">
    <location>
        <begin position="22"/>
        <end position="70"/>
    </location>
</feature>
<evidence type="ECO:0000313" key="3">
    <source>
        <dbReference type="Proteomes" id="UP000190367"/>
    </source>
</evidence>
<accession>A0A1T4KD49</accession>
<dbReference type="EMBL" id="FUWZ01000001">
    <property type="protein sequence ID" value="SJZ40316.1"/>
    <property type="molecule type" value="Genomic_DNA"/>
</dbReference>
<protein>
    <recommendedName>
        <fullName evidence="4">IPT/TIG domain-containing protein</fullName>
    </recommendedName>
</protein>
<sequence length="70" mass="7780">MKTFGHFLLAAAWIFSLPASARQTSDTITVTGTRFTFPLVQEWYIQTAGQGHLHRYGFLATHPAVATVSR</sequence>
<evidence type="ECO:0000256" key="1">
    <source>
        <dbReference type="SAM" id="SignalP"/>
    </source>
</evidence>
<dbReference type="Proteomes" id="UP000190367">
    <property type="component" value="Unassembled WGS sequence"/>
</dbReference>
<feature type="signal peptide" evidence="1">
    <location>
        <begin position="1"/>
        <end position="21"/>
    </location>
</feature>
<dbReference type="OrthoDB" id="1082996at2"/>